<accession>A0A1H4I6V8</accession>
<evidence type="ECO:0000313" key="3">
    <source>
        <dbReference type="Proteomes" id="UP000182652"/>
    </source>
</evidence>
<protein>
    <recommendedName>
        <fullName evidence="4">MarR family transcriptional regulator</fullName>
    </recommendedName>
</protein>
<dbReference type="InterPro" id="IPR036388">
    <property type="entry name" value="WH-like_DNA-bd_sf"/>
</dbReference>
<proteinExistence type="predicted"/>
<evidence type="ECO:0008006" key="4">
    <source>
        <dbReference type="Google" id="ProtNLM"/>
    </source>
</evidence>
<sequence length="100" mass="10929">MALLSTGLRVSVMAYLNSAEGREGVTKAMIADATGVSMGTINATLIEAEKRGLLTVKVDRVPSQGGVNRYYLDHEKYESAVQAWLDFALGKGFTDENFRR</sequence>
<name>A0A1H4I6V8_9MICC</name>
<keyword evidence="3" id="KW-1185">Reference proteome</keyword>
<dbReference type="EMBL" id="FNSN01000002">
    <property type="protein sequence ID" value="SEB30279.1"/>
    <property type="molecule type" value="Genomic_DNA"/>
</dbReference>
<dbReference type="Gene3D" id="1.10.10.10">
    <property type="entry name" value="Winged helix-like DNA-binding domain superfamily/Winged helix DNA-binding domain"/>
    <property type="match status" value="1"/>
</dbReference>
<reference evidence="1 3" key="1">
    <citation type="submission" date="2016-10" db="EMBL/GenBank/DDBJ databases">
        <authorList>
            <person name="de Groot N.N."/>
        </authorList>
    </citation>
    <scope>NUCLEOTIDE SEQUENCE [LARGE SCALE GENOMIC DNA]</scope>
    <source>
        <strain evidence="1 3">DSM 10495</strain>
    </source>
</reference>
<evidence type="ECO:0000313" key="2">
    <source>
        <dbReference type="EMBL" id="SEB30279.1"/>
    </source>
</evidence>
<gene>
    <name evidence="1" type="ORF">SAMN04489745_0055</name>
    <name evidence="2" type="ORF">SAMN04489745_0128</name>
</gene>
<dbReference type="InterPro" id="IPR036390">
    <property type="entry name" value="WH_DNA-bd_sf"/>
</dbReference>
<dbReference type="Proteomes" id="UP000182652">
    <property type="component" value="Unassembled WGS sequence"/>
</dbReference>
<dbReference type="SUPFAM" id="SSF46785">
    <property type="entry name" value="Winged helix' DNA-binding domain"/>
    <property type="match status" value="1"/>
</dbReference>
<evidence type="ECO:0000313" key="1">
    <source>
        <dbReference type="EMBL" id="SEB29496.1"/>
    </source>
</evidence>
<organism evidence="1 3">
    <name type="scientific">Arthrobacter woluwensis</name>
    <dbReference type="NCBI Taxonomy" id="156980"/>
    <lineage>
        <taxon>Bacteria</taxon>
        <taxon>Bacillati</taxon>
        <taxon>Actinomycetota</taxon>
        <taxon>Actinomycetes</taxon>
        <taxon>Micrococcales</taxon>
        <taxon>Micrococcaceae</taxon>
        <taxon>Arthrobacter</taxon>
    </lineage>
</organism>
<dbReference type="EMBL" id="FNSN01000002">
    <property type="protein sequence ID" value="SEB29496.1"/>
    <property type="molecule type" value="Genomic_DNA"/>
</dbReference>
<dbReference type="AlphaFoldDB" id="A0A1H4I6V8"/>